<dbReference type="OrthoDB" id="337038at2759"/>
<dbReference type="AlphaFoldDB" id="A0A8E0RW84"/>
<dbReference type="Gene3D" id="3.40.33.10">
    <property type="entry name" value="CAP"/>
    <property type="match status" value="1"/>
</dbReference>
<dbReference type="EMBL" id="LUCM01004960">
    <property type="protein sequence ID" value="KAA0193549.1"/>
    <property type="molecule type" value="Genomic_DNA"/>
</dbReference>
<dbReference type="InterPro" id="IPR035940">
    <property type="entry name" value="CAP_sf"/>
</dbReference>
<sequence length="228" mass="26657">MIADPFFSYRAMHGCRPLAFDSALARSAQKWAEELAKNQCMIPSDQTTYGENLAYMGLTKETRFTGEDASKMWYLQSELHDYNGEFTYESCYFTQMIWSDTKIAGFGCAVSPDGFACYIVGHYMPKGNVRGQFASNVLPARLDRFSEQYDSFRNSMPQPSPMMPTPKQPMTLPSRPETKEERKAREKAEKKERERLEKEKKEQEKREKKERKEREKLEKKDKRKSSKF</sequence>
<accession>A0A8E0RW84</accession>
<feature type="region of interest" description="Disordered" evidence="1">
    <location>
        <begin position="151"/>
        <end position="228"/>
    </location>
</feature>
<dbReference type="PRINTS" id="PR00837">
    <property type="entry name" value="V5TPXLIKE"/>
</dbReference>
<dbReference type="InterPro" id="IPR034113">
    <property type="entry name" value="SCP_GAPR1-like"/>
</dbReference>
<name>A0A8E0RW84_9TREM</name>
<evidence type="ECO:0000259" key="2">
    <source>
        <dbReference type="SMART" id="SM00198"/>
    </source>
</evidence>
<feature type="compositionally biased region" description="Pro residues" evidence="1">
    <location>
        <begin position="158"/>
        <end position="167"/>
    </location>
</feature>
<dbReference type="InterPro" id="IPR001283">
    <property type="entry name" value="CRISP-related"/>
</dbReference>
<keyword evidence="4" id="KW-1185">Reference proteome</keyword>
<gene>
    <name evidence="3" type="ORF">FBUS_04234</name>
</gene>
<feature type="domain" description="SCP" evidence="2">
    <location>
        <begin position="8"/>
        <end position="131"/>
    </location>
</feature>
<dbReference type="Proteomes" id="UP000728185">
    <property type="component" value="Unassembled WGS sequence"/>
</dbReference>
<dbReference type="Pfam" id="PF00188">
    <property type="entry name" value="CAP"/>
    <property type="match status" value="1"/>
</dbReference>
<organism evidence="3 4">
    <name type="scientific">Fasciolopsis buskii</name>
    <dbReference type="NCBI Taxonomy" id="27845"/>
    <lineage>
        <taxon>Eukaryota</taxon>
        <taxon>Metazoa</taxon>
        <taxon>Spiralia</taxon>
        <taxon>Lophotrochozoa</taxon>
        <taxon>Platyhelminthes</taxon>
        <taxon>Trematoda</taxon>
        <taxon>Digenea</taxon>
        <taxon>Plagiorchiida</taxon>
        <taxon>Echinostomata</taxon>
        <taxon>Echinostomatoidea</taxon>
        <taxon>Fasciolidae</taxon>
        <taxon>Fasciolopsis</taxon>
    </lineage>
</organism>
<protein>
    <submittedName>
        <fullName evidence="3">Golgi-associated plant pathogenesis protein 1</fullName>
    </submittedName>
</protein>
<evidence type="ECO:0000313" key="4">
    <source>
        <dbReference type="Proteomes" id="UP000728185"/>
    </source>
</evidence>
<reference evidence="3" key="1">
    <citation type="submission" date="2019-05" db="EMBL/GenBank/DDBJ databases">
        <title>Annotation for the trematode Fasciolopsis buski.</title>
        <authorList>
            <person name="Choi Y.-J."/>
        </authorList>
    </citation>
    <scope>NUCLEOTIDE SEQUENCE</scope>
    <source>
        <strain evidence="3">HT</strain>
        <tissue evidence="3">Whole worm</tissue>
    </source>
</reference>
<dbReference type="SUPFAM" id="SSF55797">
    <property type="entry name" value="PR-1-like"/>
    <property type="match status" value="1"/>
</dbReference>
<dbReference type="InterPro" id="IPR014044">
    <property type="entry name" value="CAP_dom"/>
</dbReference>
<dbReference type="CDD" id="cd05382">
    <property type="entry name" value="CAP_GAPR1-like"/>
    <property type="match status" value="1"/>
</dbReference>
<proteinExistence type="predicted"/>
<feature type="compositionally biased region" description="Basic and acidic residues" evidence="1">
    <location>
        <begin position="176"/>
        <end position="220"/>
    </location>
</feature>
<dbReference type="PANTHER" id="PTHR10334">
    <property type="entry name" value="CYSTEINE-RICH SECRETORY PROTEIN-RELATED"/>
    <property type="match status" value="1"/>
</dbReference>
<dbReference type="SMART" id="SM00198">
    <property type="entry name" value="SCP"/>
    <property type="match status" value="1"/>
</dbReference>
<evidence type="ECO:0000313" key="3">
    <source>
        <dbReference type="EMBL" id="KAA0193549.1"/>
    </source>
</evidence>
<comment type="caution">
    <text evidence="3">The sequence shown here is derived from an EMBL/GenBank/DDBJ whole genome shotgun (WGS) entry which is preliminary data.</text>
</comment>
<evidence type="ECO:0000256" key="1">
    <source>
        <dbReference type="SAM" id="MobiDB-lite"/>
    </source>
</evidence>